<evidence type="ECO:0000259" key="1">
    <source>
        <dbReference type="PROSITE" id="PS51708"/>
    </source>
</evidence>
<dbReference type="OrthoDB" id="9777271at2"/>
<dbReference type="EMBL" id="CP000393">
    <property type="protein sequence ID" value="ABG53821.1"/>
    <property type="molecule type" value="Genomic_DNA"/>
</dbReference>
<dbReference type="PANTHER" id="PTHR39339">
    <property type="entry name" value="SLR1444 PROTEIN"/>
    <property type="match status" value="1"/>
</dbReference>
<dbReference type="Pfam" id="PF05235">
    <property type="entry name" value="CHAD"/>
    <property type="match status" value="1"/>
</dbReference>
<evidence type="ECO:0000313" key="2">
    <source>
        <dbReference type="EMBL" id="ABG53821.1"/>
    </source>
</evidence>
<sequence length="338" mass="39837">MTTQVSPKINSLGDWASLAFKKYFYKTLKHEAEVLKDQDPEQLHQMRIGMRRLRFAAKGFRPVVALPKAAKNQRIGKIAHCLGGLRDLDVLLEALENQYKPNLPTSEQVELDKALQKLLKQRHQAFKKVQKILGHQSYLMYKQKFQEWLDNPIYKDVSQLPIQGVLPDLLLPEISQLFLHSGWLVGVEKENLETSDNHNFLLQKTNSKYQVIKINNDISAINISDAEEERLHSLRKEVKRVRYQMSLFTEFYGSTYEAYLKDMKELQEYLGDIQDSAIIRKFLENIWHTNIEKVLPNLVMQLKHSREKALRKWQVLQRRYLNIQVRQNFRSELLRPLK</sequence>
<proteinExistence type="predicted"/>
<protein>
    <submittedName>
        <fullName evidence="2">CHAD domain containing protein</fullName>
    </submittedName>
</protein>
<dbReference type="RefSeq" id="WP_011614121.1">
    <property type="nucleotide sequence ID" value="NC_008312.1"/>
</dbReference>
<dbReference type="SMART" id="SM00880">
    <property type="entry name" value="CHAD"/>
    <property type="match status" value="1"/>
</dbReference>
<dbReference type="KEGG" id="ter:Tery_4897"/>
<dbReference type="AlphaFoldDB" id="Q10VA3"/>
<accession>Q10VA3</accession>
<dbReference type="eggNOG" id="COG5607">
    <property type="taxonomic scope" value="Bacteria"/>
</dbReference>
<dbReference type="STRING" id="203124.Tery_4897"/>
<dbReference type="PANTHER" id="PTHR39339:SF1">
    <property type="entry name" value="CHAD DOMAIN-CONTAINING PROTEIN"/>
    <property type="match status" value="1"/>
</dbReference>
<dbReference type="Gene3D" id="1.40.20.10">
    <property type="entry name" value="CHAD domain"/>
    <property type="match status" value="1"/>
</dbReference>
<gene>
    <name evidence="2" type="ordered locus">Tery_4897</name>
</gene>
<dbReference type="InterPro" id="IPR038186">
    <property type="entry name" value="CHAD_dom_sf"/>
</dbReference>
<dbReference type="HOGENOM" id="CLU_073332_0_0_3"/>
<organism evidence="2">
    <name type="scientific">Trichodesmium erythraeum (strain IMS101)</name>
    <dbReference type="NCBI Taxonomy" id="203124"/>
    <lineage>
        <taxon>Bacteria</taxon>
        <taxon>Bacillati</taxon>
        <taxon>Cyanobacteriota</taxon>
        <taxon>Cyanophyceae</taxon>
        <taxon>Oscillatoriophycideae</taxon>
        <taxon>Oscillatoriales</taxon>
        <taxon>Microcoleaceae</taxon>
        <taxon>Trichodesmium</taxon>
    </lineage>
</organism>
<reference evidence="2" key="1">
    <citation type="submission" date="2006-06" db="EMBL/GenBank/DDBJ databases">
        <title>Complete sequence of Trichodesmium erythraeum IMS101.</title>
        <authorList>
            <consortium name="US DOE Joint Genome Institute"/>
            <person name="Copeland A."/>
            <person name="Lucas S."/>
            <person name="Lapidus A."/>
            <person name="Barry K."/>
            <person name="Detter J.C."/>
            <person name="Glavina del Rio T."/>
            <person name="Hammon N."/>
            <person name="Israni S."/>
            <person name="Dalin E."/>
            <person name="Tice H."/>
            <person name="Pitluck S."/>
            <person name="Kiss H."/>
            <person name="Munk A.C."/>
            <person name="Brettin T."/>
            <person name="Bruce D."/>
            <person name="Han C."/>
            <person name="Tapia R."/>
            <person name="Gilna P."/>
            <person name="Schmutz J."/>
            <person name="Larimer F."/>
            <person name="Land M."/>
            <person name="Hauser L."/>
            <person name="Kyrpides N."/>
            <person name="Kim E."/>
            <person name="Richardson P."/>
        </authorList>
    </citation>
    <scope>NUCLEOTIDE SEQUENCE [LARGE SCALE GENOMIC DNA]</scope>
    <source>
        <strain evidence="2">IMS101</strain>
    </source>
</reference>
<name>Q10VA3_TRIEI</name>
<feature type="domain" description="CHAD" evidence="1">
    <location>
        <begin position="9"/>
        <end position="326"/>
    </location>
</feature>
<dbReference type="InterPro" id="IPR007899">
    <property type="entry name" value="CHAD_dom"/>
</dbReference>
<dbReference type="PROSITE" id="PS51708">
    <property type="entry name" value="CHAD"/>
    <property type="match status" value="1"/>
</dbReference>